<feature type="region of interest" description="Disordered" evidence="1">
    <location>
        <begin position="19"/>
        <end position="116"/>
    </location>
</feature>
<organism evidence="2 3">
    <name type="scientific">Ilyodon furcidens</name>
    <name type="common">goldbreast splitfin</name>
    <dbReference type="NCBI Taxonomy" id="33524"/>
    <lineage>
        <taxon>Eukaryota</taxon>
        <taxon>Metazoa</taxon>
        <taxon>Chordata</taxon>
        <taxon>Craniata</taxon>
        <taxon>Vertebrata</taxon>
        <taxon>Euteleostomi</taxon>
        <taxon>Actinopterygii</taxon>
        <taxon>Neopterygii</taxon>
        <taxon>Teleostei</taxon>
        <taxon>Neoteleostei</taxon>
        <taxon>Acanthomorphata</taxon>
        <taxon>Ovalentaria</taxon>
        <taxon>Atherinomorphae</taxon>
        <taxon>Cyprinodontiformes</taxon>
        <taxon>Goodeidae</taxon>
        <taxon>Ilyodon</taxon>
    </lineage>
</organism>
<proteinExistence type="predicted"/>
<sequence length="116" mass="12475">MDIIHSLTLHMHTLYSQVQAPVPPRGNRPQEVVPFFPGAEAGRQRRYCPDPGDPGPAHHDGTNSSTKKSPASGRHPGPVTPPRNKKHYITATATTAQGETLSSSAPPSPPSRSKRQ</sequence>
<keyword evidence="3" id="KW-1185">Reference proteome</keyword>
<comment type="caution">
    <text evidence="2">The sequence shown here is derived from an EMBL/GenBank/DDBJ whole genome shotgun (WGS) entry which is preliminary data.</text>
</comment>
<evidence type="ECO:0000256" key="1">
    <source>
        <dbReference type="SAM" id="MobiDB-lite"/>
    </source>
</evidence>
<protein>
    <submittedName>
        <fullName evidence="2">Uncharacterized protein</fullName>
    </submittedName>
</protein>
<dbReference type="EMBL" id="JAHRIQ010069058">
    <property type="protein sequence ID" value="MEQ2242744.1"/>
    <property type="molecule type" value="Genomic_DNA"/>
</dbReference>
<name>A0ABV0UDD1_9TELE</name>
<accession>A0ABV0UDD1</accession>
<feature type="compositionally biased region" description="Polar residues" evidence="1">
    <location>
        <begin position="91"/>
        <end position="101"/>
    </location>
</feature>
<dbReference type="Proteomes" id="UP001482620">
    <property type="component" value="Unassembled WGS sequence"/>
</dbReference>
<evidence type="ECO:0000313" key="3">
    <source>
        <dbReference type="Proteomes" id="UP001482620"/>
    </source>
</evidence>
<gene>
    <name evidence="2" type="ORF">ILYODFUR_039112</name>
</gene>
<reference evidence="2 3" key="1">
    <citation type="submission" date="2021-06" db="EMBL/GenBank/DDBJ databases">
        <authorList>
            <person name="Palmer J.M."/>
        </authorList>
    </citation>
    <scope>NUCLEOTIDE SEQUENCE [LARGE SCALE GENOMIC DNA]</scope>
    <source>
        <strain evidence="3">if_2019</strain>
        <tissue evidence="2">Muscle</tissue>
    </source>
</reference>
<evidence type="ECO:0000313" key="2">
    <source>
        <dbReference type="EMBL" id="MEQ2242744.1"/>
    </source>
</evidence>